<dbReference type="InterPro" id="IPR011006">
    <property type="entry name" value="CheY-like_superfamily"/>
</dbReference>
<dbReference type="Pfam" id="PF02518">
    <property type="entry name" value="HATPase_c"/>
    <property type="match status" value="1"/>
</dbReference>
<keyword evidence="5" id="KW-0418">Kinase</keyword>
<dbReference type="InterPro" id="IPR003661">
    <property type="entry name" value="HisK_dim/P_dom"/>
</dbReference>
<feature type="region of interest" description="Disordered" evidence="7">
    <location>
        <begin position="867"/>
        <end position="887"/>
    </location>
</feature>
<dbReference type="InterPro" id="IPR036890">
    <property type="entry name" value="HATPase_C_sf"/>
</dbReference>
<dbReference type="Gene3D" id="3.30.565.10">
    <property type="entry name" value="Histidine kinase-like ATPase, C-terminal domain"/>
    <property type="match status" value="1"/>
</dbReference>
<feature type="region of interest" description="Disordered" evidence="7">
    <location>
        <begin position="227"/>
        <end position="248"/>
    </location>
</feature>
<dbReference type="OrthoDB" id="21225at2759"/>
<dbReference type="EMBL" id="JAANBB010000118">
    <property type="protein sequence ID" value="KAF7549605.1"/>
    <property type="molecule type" value="Genomic_DNA"/>
</dbReference>
<evidence type="ECO:0000256" key="7">
    <source>
        <dbReference type="SAM" id="MobiDB-lite"/>
    </source>
</evidence>
<comment type="catalytic activity">
    <reaction evidence="1">
        <text>ATP + protein L-histidine = ADP + protein N-phospho-L-histidine.</text>
        <dbReference type="EC" id="2.7.13.3"/>
    </reaction>
</comment>
<feature type="domain" description="Response regulatory" evidence="9">
    <location>
        <begin position="953"/>
        <end position="1082"/>
    </location>
</feature>
<feature type="modified residue" description="4-aspartylphosphate" evidence="6">
    <location>
        <position position="1012"/>
    </location>
</feature>
<dbReference type="InterPro" id="IPR003594">
    <property type="entry name" value="HATPase_dom"/>
</dbReference>
<evidence type="ECO:0000313" key="10">
    <source>
        <dbReference type="EMBL" id="KAF7549605.1"/>
    </source>
</evidence>
<dbReference type="Gene3D" id="3.40.50.2300">
    <property type="match status" value="1"/>
</dbReference>
<dbReference type="SUPFAM" id="SSF52172">
    <property type="entry name" value="CheY-like"/>
    <property type="match status" value="1"/>
</dbReference>
<gene>
    <name evidence="10" type="ORF">G7Z17_g6267</name>
</gene>
<keyword evidence="4" id="KW-0808">Transferase</keyword>
<protein>
    <recommendedName>
        <fullName evidence="2">histidine kinase</fullName>
        <ecNumber evidence="2">2.7.13.3</ecNumber>
    </recommendedName>
</protein>
<dbReference type="SUPFAM" id="SSF55781">
    <property type="entry name" value="GAF domain-like"/>
    <property type="match status" value="1"/>
</dbReference>
<dbReference type="SMART" id="SM00388">
    <property type="entry name" value="HisKA"/>
    <property type="match status" value="1"/>
</dbReference>
<dbReference type="InterPro" id="IPR001789">
    <property type="entry name" value="Sig_transdc_resp-reg_receiver"/>
</dbReference>
<sequence>MCFENQAMQYPSFDAKQGHGRVGDVVASTQSGRTTFFRVEIFGSGRCYGSESTLLQVYGALVSPMAHPRRSQDTGNVARFTRAPGLVDAVVPDAERRGTSFQGTSADVHGPQSRSALGHAVMHGLSFWNRQVFICPVPRAASIFVGELVGEMDSEFRLARCPMGGSSPRTPTPWAWQRHNAIDIKTQRLPALGCWDSVVPRSDRSMAMSSNRGQRKSFFPRADAAVLSSKHAPPPTRPQTVGPIYDPQNVDRPIGPWPLDAEKTFYPPKAEAYTPTSIPDKPAGASDRYLRAFLAKNERLRLSMLWYYTRDILNEDEFLSGLQEKAHLAQEATEWEFAVIGILDVNFYIRLATVGLQLAILPRGETICAHTVTQPPGSVFHMPDMMEDWRFKESPYVELGGLQAYAGAPLRLQHESGDCVGLGSLCVASSTSQEPLNKLQQQTIARLADWVVSDLVQCARARRQRERRRMTELISTAQKEMDNAASEDTVLKILRTIYPHANVSLQSKNPVHVEIDGRSPVLLSEFEDGLWEDIDHLDDFIAHSNHRDLPANRVVRVIATQCESISGLSLLVVASKDFRLVFDDVDSWFVQTCADMLSQMWQKLLLAEAMIAKEKFLRGISHQLRTPIHGILGSVELLAEELKSWKLRGNALPVSEFLEAIPAVNAEEPSVYLNTIKTAGRDLISIVNSMITLNRWADIAMADRCYATHTVHELEAELVNEILNAISGDTRYNPSIIFNHDLPPDCDSIRVDLPLLRDTLLPLLINAIQNTSEGIVMITISIHPNWKELTIDVEDTGRGIHPDYQQRIFEPYEKVSTHSTGAGLGLAVASKFATLLHGGPFSTSTMNSALEEADRLLSEIKASRVQLLQPATPPPTPPETDEGPMTNGVVESMPVPLRLNGWPAQSPTDNSVDRDFDAIVSPAPEPEPEAPVQPIPRSVITNFSAFISSPRPTSLLVDDNVVNLRILQMYCRKRGLPYSCATDGSQAVEMFSKHQSMFAAGEGAAIQLIFMDLQMPVCDGIEATRQIRLLEKQNNWRECALFIVTGQDSLTDRTDAEDAGADDYFVKPVSIKVLDCGVKRYFPAFEAT</sequence>
<dbReference type="Pfam" id="PF00072">
    <property type="entry name" value="Response_reg"/>
    <property type="match status" value="1"/>
</dbReference>
<evidence type="ECO:0000256" key="5">
    <source>
        <dbReference type="ARBA" id="ARBA00022777"/>
    </source>
</evidence>
<dbReference type="GO" id="GO:0009927">
    <property type="term" value="F:histidine phosphotransfer kinase activity"/>
    <property type="evidence" value="ECO:0007669"/>
    <property type="project" value="TreeGrafter"/>
</dbReference>
<dbReference type="SMART" id="SM00448">
    <property type="entry name" value="REC"/>
    <property type="match status" value="1"/>
</dbReference>
<dbReference type="CDD" id="cd00082">
    <property type="entry name" value="HisKA"/>
    <property type="match status" value="1"/>
</dbReference>
<evidence type="ECO:0000256" key="4">
    <source>
        <dbReference type="ARBA" id="ARBA00022679"/>
    </source>
</evidence>
<evidence type="ECO:0000256" key="6">
    <source>
        <dbReference type="PROSITE-ProRule" id="PRU00169"/>
    </source>
</evidence>
<evidence type="ECO:0000259" key="8">
    <source>
        <dbReference type="PROSITE" id="PS50109"/>
    </source>
</evidence>
<comment type="caution">
    <text evidence="10">The sequence shown here is derived from an EMBL/GenBank/DDBJ whole genome shotgun (WGS) entry which is preliminary data.</text>
</comment>
<evidence type="ECO:0000256" key="2">
    <source>
        <dbReference type="ARBA" id="ARBA00012438"/>
    </source>
</evidence>
<dbReference type="GO" id="GO:0000155">
    <property type="term" value="F:phosphorelay sensor kinase activity"/>
    <property type="evidence" value="ECO:0007669"/>
    <property type="project" value="InterPro"/>
</dbReference>
<dbReference type="SMART" id="SM00387">
    <property type="entry name" value="HATPase_c"/>
    <property type="match status" value="1"/>
</dbReference>
<dbReference type="PANTHER" id="PTHR43047">
    <property type="entry name" value="TWO-COMPONENT HISTIDINE PROTEIN KINASE"/>
    <property type="match status" value="1"/>
</dbReference>
<dbReference type="EC" id="2.7.13.3" evidence="2"/>
<dbReference type="PRINTS" id="PR00344">
    <property type="entry name" value="BCTRLSENSOR"/>
</dbReference>
<dbReference type="Pfam" id="PF00512">
    <property type="entry name" value="HisKA"/>
    <property type="match status" value="1"/>
</dbReference>
<dbReference type="SUPFAM" id="SSF47384">
    <property type="entry name" value="Homodimeric domain of signal transducing histidine kinase"/>
    <property type="match status" value="1"/>
</dbReference>
<accession>A0A9P5HA83</accession>
<dbReference type="Gene3D" id="1.10.287.130">
    <property type="match status" value="1"/>
</dbReference>
<feature type="domain" description="Histidine kinase" evidence="8">
    <location>
        <begin position="619"/>
        <end position="838"/>
    </location>
</feature>
<dbReference type="GO" id="GO:0005886">
    <property type="term" value="C:plasma membrane"/>
    <property type="evidence" value="ECO:0007669"/>
    <property type="project" value="TreeGrafter"/>
</dbReference>
<dbReference type="InterPro" id="IPR036097">
    <property type="entry name" value="HisK_dim/P_sf"/>
</dbReference>
<name>A0A9P5HA83_9HYPO</name>
<keyword evidence="11" id="KW-1185">Reference proteome</keyword>
<evidence type="ECO:0000256" key="3">
    <source>
        <dbReference type="ARBA" id="ARBA00022553"/>
    </source>
</evidence>
<dbReference type="PROSITE" id="PS50109">
    <property type="entry name" value="HIS_KIN"/>
    <property type="match status" value="1"/>
</dbReference>
<evidence type="ECO:0000313" key="11">
    <source>
        <dbReference type="Proteomes" id="UP000722485"/>
    </source>
</evidence>
<evidence type="ECO:0000256" key="1">
    <source>
        <dbReference type="ARBA" id="ARBA00000085"/>
    </source>
</evidence>
<dbReference type="SUPFAM" id="SSF55874">
    <property type="entry name" value="ATPase domain of HSP90 chaperone/DNA topoisomerase II/histidine kinase"/>
    <property type="match status" value="1"/>
</dbReference>
<keyword evidence="3 6" id="KW-0597">Phosphoprotein</keyword>
<dbReference type="InterPro" id="IPR004358">
    <property type="entry name" value="Sig_transdc_His_kin-like_C"/>
</dbReference>
<reference evidence="10" key="1">
    <citation type="submission" date="2020-03" db="EMBL/GenBank/DDBJ databases">
        <title>Draft Genome Sequence of Cylindrodendrum hubeiense.</title>
        <authorList>
            <person name="Buettner E."/>
            <person name="Kellner H."/>
        </authorList>
    </citation>
    <scope>NUCLEOTIDE SEQUENCE</scope>
    <source>
        <strain evidence="10">IHI 201604</strain>
    </source>
</reference>
<dbReference type="Gene3D" id="3.30.450.40">
    <property type="match status" value="1"/>
</dbReference>
<evidence type="ECO:0000259" key="9">
    <source>
        <dbReference type="PROSITE" id="PS50110"/>
    </source>
</evidence>
<organism evidence="10 11">
    <name type="scientific">Cylindrodendrum hubeiense</name>
    <dbReference type="NCBI Taxonomy" id="595255"/>
    <lineage>
        <taxon>Eukaryota</taxon>
        <taxon>Fungi</taxon>
        <taxon>Dikarya</taxon>
        <taxon>Ascomycota</taxon>
        <taxon>Pezizomycotina</taxon>
        <taxon>Sordariomycetes</taxon>
        <taxon>Hypocreomycetidae</taxon>
        <taxon>Hypocreales</taxon>
        <taxon>Nectriaceae</taxon>
        <taxon>Cylindrodendrum</taxon>
    </lineage>
</organism>
<dbReference type="PROSITE" id="PS50110">
    <property type="entry name" value="RESPONSE_REGULATORY"/>
    <property type="match status" value="1"/>
</dbReference>
<dbReference type="CDD" id="cd17546">
    <property type="entry name" value="REC_hyHK_CKI1_RcsC-like"/>
    <property type="match status" value="1"/>
</dbReference>
<dbReference type="Proteomes" id="UP000722485">
    <property type="component" value="Unassembled WGS sequence"/>
</dbReference>
<dbReference type="InterPro" id="IPR029016">
    <property type="entry name" value="GAF-like_dom_sf"/>
</dbReference>
<dbReference type="PANTHER" id="PTHR43047:SF72">
    <property type="entry name" value="OSMOSENSING HISTIDINE PROTEIN KINASE SLN1"/>
    <property type="match status" value="1"/>
</dbReference>
<dbReference type="AlphaFoldDB" id="A0A9P5HA83"/>
<dbReference type="InterPro" id="IPR005467">
    <property type="entry name" value="His_kinase_dom"/>
</dbReference>
<proteinExistence type="predicted"/>